<reference evidence="1 2" key="1">
    <citation type="journal article" date="2022" name="New Phytol.">
        <title>Ecological generalism drives hyperdiversity of secondary metabolite gene clusters in xylarialean endophytes.</title>
        <authorList>
            <person name="Franco M.E.E."/>
            <person name="Wisecaver J.H."/>
            <person name="Arnold A.E."/>
            <person name="Ju Y.M."/>
            <person name="Slot J.C."/>
            <person name="Ahrendt S."/>
            <person name="Moore L.P."/>
            <person name="Eastman K.E."/>
            <person name="Scott K."/>
            <person name="Konkel Z."/>
            <person name="Mondo S.J."/>
            <person name="Kuo A."/>
            <person name="Hayes R.D."/>
            <person name="Haridas S."/>
            <person name="Andreopoulos B."/>
            <person name="Riley R."/>
            <person name="LaButti K."/>
            <person name="Pangilinan J."/>
            <person name="Lipzen A."/>
            <person name="Amirebrahimi M."/>
            <person name="Yan J."/>
            <person name="Adam C."/>
            <person name="Keymanesh K."/>
            <person name="Ng V."/>
            <person name="Louie K."/>
            <person name="Northen T."/>
            <person name="Drula E."/>
            <person name="Henrissat B."/>
            <person name="Hsieh H.M."/>
            <person name="Youens-Clark K."/>
            <person name="Lutzoni F."/>
            <person name="Miadlikowska J."/>
            <person name="Eastwood D.C."/>
            <person name="Hamelin R.C."/>
            <person name="Grigoriev I.V."/>
            <person name="U'Ren J.M."/>
        </authorList>
    </citation>
    <scope>NUCLEOTIDE SEQUENCE [LARGE SCALE GENOMIC DNA]</scope>
    <source>
        <strain evidence="1 2">CBS 119005</strain>
    </source>
</reference>
<organism evidence="1 2">
    <name type="scientific">Hypoxylon rubiginosum</name>
    <dbReference type="NCBI Taxonomy" id="110542"/>
    <lineage>
        <taxon>Eukaryota</taxon>
        <taxon>Fungi</taxon>
        <taxon>Dikarya</taxon>
        <taxon>Ascomycota</taxon>
        <taxon>Pezizomycotina</taxon>
        <taxon>Sordariomycetes</taxon>
        <taxon>Xylariomycetidae</taxon>
        <taxon>Xylariales</taxon>
        <taxon>Hypoxylaceae</taxon>
        <taxon>Hypoxylon</taxon>
    </lineage>
</organism>
<evidence type="ECO:0000313" key="1">
    <source>
        <dbReference type="EMBL" id="KAI4870634.1"/>
    </source>
</evidence>
<dbReference type="Proteomes" id="UP001497700">
    <property type="component" value="Unassembled WGS sequence"/>
</dbReference>
<comment type="caution">
    <text evidence="1">The sequence shown here is derived from an EMBL/GenBank/DDBJ whole genome shotgun (WGS) entry which is preliminary data.</text>
</comment>
<evidence type="ECO:0000313" key="2">
    <source>
        <dbReference type="Proteomes" id="UP001497700"/>
    </source>
</evidence>
<sequence length="445" mass="51467">MPLVFPRVPSSKGRPKELPTEMQCTSWWKDVRIFKKKIPTRLSFEEILKKNTSTPCSLDQFMDYLVYVERNAENLQFFIWYWGYVERWSQLPEQERERSLVWNTRKSVNPRSQTWSTMLGERTDRLNRILTILDRDSTATGRQSAYTKLESRAGHVETNFSRPRTPTPALILQEEDPNKWLWEPFGGQPFRDEATRIARCYISTTGPRSLNLSYRDRAACMHALQHTTHPSAFLPVFIAVETVLREHSHPKFIRWSTCNSNRPRILFARAVGALLIVLAVILDMILILFSLHRLTRLSAVPFWYVGLCILLIEGRGISIGLYINHRRQLRPWEQVANAELERAQPEVEAGRVESHDPTDLSDQRIQDSESLQALGSANGLEREEWVHLYQGKSAWQKIFDVSVVNHNRHLRALQDRAVLTALLWAGFLVIVLTVVSVLIPSGNLF</sequence>
<name>A0ACB9ZGM8_9PEZI</name>
<keyword evidence="2" id="KW-1185">Reference proteome</keyword>
<accession>A0ACB9ZGM8</accession>
<gene>
    <name evidence="1" type="ORF">F4820DRAFT_219767</name>
</gene>
<dbReference type="EMBL" id="MU393423">
    <property type="protein sequence ID" value="KAI4870634.1"/>
    <property type="molecule type" value="Genomic_DNA"/>
</dbReference>
<proteinExistence type="predicted"/>
<protein>
    <submittedName>
        <fullName evidence="1">Uncharacterized protein</fullName>
    </submittedName>
</protein>